<protein>
    <submittedName>
        <fullName evidence="2">Uncharacterized protein</fullName>
    </submittedName>
</protein>
<dbReference type="PANTHER" id="PTHR28057:SF1">
    <property type="entry name" value="PROTEIN IFH1-RELATED"/>
    <property type="match status" value="1"/>
</dbReference>
<reference evidence="2 3" key="1">
    <citation type="journal article" date="2011" name="Proc. Natl. Acad. Sci. U.S.A.">
        <title>Comparative genomics of xylose-fermenting fungi for enhanced biofuel production.</title>
        <authorList>
            <person name="Wohlbach D.J."/>
            <person name="Kuo A."/>
            <person name="Sato T.K."/>
            <person name="Potts K.M."/>
            <person name="Salamov A.A."/>
            <person name="LaButti K.M."/>
            <person name="Sun H."/>
            <person name="Clum A."/>
            <person name="Pangilinan J.L."/>
            <person name="Lindquist E.A."/>
            <person name="Lucas S."/>
            <person name="Lapidus A."/>
            <person name="Jin M."/>
            <person name="Gunawan C."/>
            <person name="Balan V."/>
            <person name="Dale B.E."/>
            <person name="Jeffries T.W."/>
            <person name="Zinkel R."/>
            <person name="Barry K.W."/>
            <person name="Grigoriev I.V."/>
            <person name="Gasch A.P."/>
        </authorList>
    </citation>
    <scope>NUCLEOTIDE SEQUENCE [LARGE SCALE GENOMIC DNA]</scope>
    <source>
        <strain evidence="3">ATCC 10573 / BCRC 21748 / CBS 615 / JCM 9827 / NBRC 10315 / NRRL Y-1498 / VKM Y-70</strain>
    </source>
</reference>
<accession>G3BCK8</accession>
<feature type="region of interest" description="Disordered" evidence="1">
    <location>
        <begin position="1"/>
        <end position="22"/>
    </location>
</feature>
<sequence>MDIEEDADYDSSESTDVDLNIPAASVSTLGSQKAKEVLSSKTADYRPPVLGTWVAVESKPFGIIDGLSTRTLMGSPPIHRNIDHRTKPRKSIVGTPHTEDSALGLDELLNMSELDYDDTDDAKIWRDFNNNKKRVPLGAFRNKSLLQNSINESTDPMTSNVQYNHTSKSNNDFNQRRYSLSGGHKGKSARGKVARRKSSTIVSVPPKSKRRRASMVEAFAEGYRPTKSGLFSEQALLDVEEVLGDDNDIMALIKGL</sequence>
<dbReference type="eggNOG" id="ENOG502QQB6">
    <property type="taxonomic scope" value="Eukaryota"/>
</dbReference>
<feature type="compositionally biased region" description="Acidic residues" evidence="1">
    <location>
        <begin position="1"/>
        <end position="16"/>
    </location>
</feature>
<dbReference type="GO" id="GO:0003712">
    <property type="term" value="F:transcription coregulator activity"/>
    <property type="evidence" value="ECO:0007669"/>
    <property type="project" value="InterPro"/>
</dbReference>
<evidence type="ECO:0000256" key="1">
    <source>
        <dbReference type="SAM" id="MobiDB-lite"/>
    </source>
</evidence>
<organism evidence="3">
    <name type="scientific">Candida tenuis (strain ATCC 10573 / BCRC 21748 / CBS 615 / JCM 9827 / NBRC 10315 / NRRL Y-1498 / VKM Y-70)</name>
    <name type="common">Yeast</name>
    <name type="synonym">Yamadazyma tenuis</name>
    <dbReference type="NCBI Taxonomy" id="590646"/>
    <lineage>
        <taxon>Eukaryota</taxon>
        <taxon>Fungi</taxon>
        <taxon>Dikarya</taxon>
        <taxon>Ascomycota</taxon>
        <taxon>Saccharomycotina</taxon>
        <taxon>Pichiomycetes</taxon>
        <taxon>Debaryomycetaceae</taxon>
        <taxon>Yamadazyma</taxon>
    </lineage>
</organism>
<dbReference type="GO" id="GO:0060962">
    <property type="term" value="P:regulation of ribosomal protein gene transcription by RNA polymerase II"/>
    <property type="evidence" value="ECO:0007669"/>
    <property type="project" value="InterPro"/>
</dbReference>
<keyword evidence="3" id="KW-1185">Reference proteome</keyword>
<evidence type="ECO:0000313" key="3">
    <source>
        <dbReference type="Proteomes" id="UP000000707"/>
    </source>
</evidence>
<gene>
    <name evidence="2" type="ORF">CANTEDRAFT_132033</name>
</gene>
<dbReference type="AlphaFoldDB" id="G3BCK8"/>
<name>G3BCK8_CANTC</name>
<dbReference type="InterPro" id="IPR018837">
    <property type="entry name" value="TF_CRF1/IFH1"/>
</dbReference>
<dbReference type="PANTHER" id="PTHR28057">
    <property type="entry name" value="PROTEIN IFH1-RELATED"/>
    <property type="match status" value="1"/>
</dbReference>
<dbReference type="STRING" id="590646.G3BCK8"/>
<dbReference type="OrthoDB" id="4047468at2759"/>
<dbReference type="Proteomes" id="UP000000707">
    <property type="component" value="Unassembled WGS sequence"/>
</dbReference>
<dbReference type="HOGENOM" id="CLU_1085853_0_0_1"/>
<proteinExistence type="predicted"/>
<evidence type="ECO:0000313" key="2">
    <source>
        <dbReference type="EMBL" id="EGV60188.1"/>
    </source>
</evidence>
<dbReference type="EMBL" id="GL996528">
    <property type="protein sequence ID" value="EGV60188.1"/>
    <property type="molecule type" value="Genomic_DNA"/>
</dbReference>
<dbReference type="Pfam" id="PF10380">
    <property type="entry name" value="CRF1"/>
    <property type="match status" value="1"/>
</dbReference>